<comment type="caution">
    <text evidence="2">The sequence shown here is derived from an EMBL/GenBank/DDBJ whole genome shotgun (WGS) entry which is preliminary data.</text>
</comment>
<feature type="region of interest" description="Disordered" evidence="1">
    <location>
        <begin position="87"/>
        <end position="145"/>
    </location>
</feature>
<proteinExistence type="predicted"/>
<dbReference type="InParanoid" id="D6U8T4"/>
<dbReference type="STRING" id="485913.Krac_0122"/>
<evidence type="ECO:0000313" key="2">
    <source>
        <dbReference type="EMBL" id="EFH79644.1"/>
    </source>
</evidence>
<keyword evidence="3" id="KW-1185">Reference proteome</keyword>
<dbReference type="OrthoDB" id="9954861at2"/>
<name>D6U8T4_KTERA</name>
<organism evidence="2 3">
    <name type="scientific">Ktedonobacter racemifer DSM 44963</name>
    <dbReference type="NCBI Taxonomy" id="485913"/>
    <lineage>
        <taxon>Bacteria</taxon>
        <taxon>Bacillati</taxon>
        <taxon>Chloroflexota</taxon>
        <taxon>Ktedonobacteria</taxon>
        <taxon>Ktedonobacterales</taxon>
        <taxon>Ktedonobacteraceae</taxon>
        <taxon>Ktedonobacter</taxon>
    </lineage>
</organism>
<protein>
    <submittedName>
        <fullName evidence="2">Uncharacterized protein</fullName>
    </submittedName>
</protein>
<dbReference type="RefSeq" id="WP_007923631.1">
    <property type="nucleotide sequence ID" value="NZ_ADVG01000006.1"/>
</dbReference>
<sequence length="145" mass="16234">MPKDSKKYRYLTAGIEWDSWTLKQLEQDAELHQMSDQMAKLMVLRLTEYYKLVERGVIMPGATAMMQQQYPPIQAAVPAPLPLMGANGNGAMMQSSQPMNGRRESANTVPLAQAEPEPQIETIGESENADANAEEALNFWDMDED</sequence>
<dbReference type="EMBL" id="ADVG01000006">
    <property type="protein sequence ID" value="EFH79644.1"/>
    <property type="molecule type" value="Genomic_DNA"/>
</dbReference>
<evidence type="ECO:0000313" key="3">
    <source>
        <dbReference type="Proteomes" id="UP000004508"/>
    </source>
</evidence>
<evidence type="ECO:0000256" key="1">
    <source>
        <dbReference type="SAM" id="MobiDB-lite"/>
    </source>
</evidence>
<feature type="compositionally biased region" description="Low complexity" evidence="1">
    <location>
        <begin position="125"/>
        <end position="138"/>
    </location>
</feature>
<dbReference type="Proteomes" id="UP000004508">
    <property type="component" value="Unassembled WGS sequence"/>
</dbReference>
<dbReference type="AlphaFoldDB" id="D6U8T4"/>
<reference evidence="2 3" key="1">
    <citation type="journal article" date="2011" name="Stand. Genomic Sci.">
        <title>Non-contiguous finished genome sequence and contextual data of the filamentous soil bacterium Ktedonobacter racemifer type strain (SOSP1-21).</title>
        <authorList>
            <person name="Chang Y.J."/>
            <person name="Land M."/>
            <person name="Hauser L."/>
            <person name="Chertkov O."/>
            <person name="Del Rio T.G."/>
            <person name="Nolan M."/>
            <person name="Copeland A."/>
            <person name="Tice H."/>
            <person name="Cheng J.F."/>
            <person name="Lucas S."/>
            <person name="Han C."/>
            <person name="Goodwin L."/>
            <person name="Pitluck S."/>
            <person name="Ivanova N."/>
            <person name="Ovchinikova G."/>
            <person name="Pati A."/>
            <person name="Chen A."/>
            <person name="Palaniappan K."/>
            <person name="Mavromatis K."/>
            <person name="Liolios K."/>
            <person name="Brettin T."/>
            <person name="Fiebig A."/>
            <person name="Rohde M."/>
            <person name="Abt B."/>
            <person name="Goker M."/>
            <person name="Detter J.C."/>
            <person name="Woyke T."/>
            <person name="Bristow J."/>
            <person name="Eisen J.A."/>
            <person name="Markowitz V."/>
            <person name="Hugenholtz P."/>
            <person name="Kyrpides N.C."/>
            <person name="Klenk H.P."/>
            <person name="Lapidus A."/>
        </authorList>
    </citation>
    <scope>NUCLEOTIDE SEQUENCE [LARGE SCALE GENOMIC DNA]</scope>
    <source>
        <strain evidence="3">DSM 44963</strain>
    </source>
</reference>
<gene>
    <name evidence="2" type="ORF">Krac_0122</name>
</gene>
<accession>D6U8T4</accession>